<evidence type="ECO:0000313" key="3">
    <source>
        <dbReference type="Proteomes" id="UP000199559"/>
    </source>
</evidence>
<dbReference type="Pfam" id="PF13480">
    <property type="entry name" value="Acetyltransf_6"/>
    <property type="match status" value="1"/>
</dbReference>
<dbReference type="Proteomes" id="UP000199559">
    <property type="component" value="Unassembled WGS sequence"/>
</dbReference>
<keyword evidence="2" id="KW-0808">Transferase</keyword>
<proteinExistence type="predicted"/>
<accession>A0A1I3JKK2</accession>
<evidence type="ECO:0000259" key="1">
    <source>
        <dbReference type="Pfam" id="PF13480"/>
    </source>
</evidence>
<dbReference type="STRING" id="1144750.SAMN05443431_101450"/>
<dbReference type="AlphaFoldDB" id="A0A1I3JKK2"/>
<dbReference type="EMBL" id="FORM01000001">
    <property type="protein sequence ID" value="SFI60809.1"/>
    <property type="molecule type" value="Genomic_DNA"/>
</dbReference>
<keyword evidence="3" id="KW-1185">Reference proteome</keyword>
<dbReference type="InterPro" id="IPR016181">
    <property type="entry name" value="Acyl_CoA_acyltransferase"/>
</dbReference>
<reference evidence="3" key="1">
    <citation type="submission" date="2016-10" db="EMBL/GenBank/DDBJ databases">
        <authorList>
            <person name="Varghese N."/>
            <person name="Submissions S."/>
        </authorList>
    </citation>
    <scope>NUCLEOTIDE SEQUENCE [LARGE SCALE GENOMIC DNA]</scope>
    <source>
        <strain evidence="3">DSM 28881</strain>
    </source>
</reference>
<feature type="domain" description="BioF2-like acetyltransferase" evidence="1">
    <location>
        <begin position="187"/>
        <end position="319"/>
    </location>
</feature>
<dbReference type="SUPFAM" id="SSF55729">
    <property type="entry name" value="Acyl-CoA N-acyltransferases (Nat)"/>
    <property type="match status" value="1"/>
</dbReference>
<protein>
    <submittedName>
        <fullName evidence="2">Acetyltransferase (GNAT) domain-containing protein</fullName>
    </submittedName>
</protein>
<organism evidence="2 3">
    <name type="scientific">Olleya namhaensis</name>
    <dbReference type="NCBI Taxonomy" id="1144750"/>
    <lineage>
        <taxon>Bacteria</taxon>
        <taxon>Pseudomonadati</taxon>
        <taxon>Bacteroidota</taxon>
        <taxon>Flavobacteriia</taxon>
        <taxon>Flavobacteriales</taxon>
        <taxon>Flavobacteriaceae</taxon>
    </lineage>
</organism>
<dbReference type="InterPro" id="IPR038740">
    <property type="entry name" value="BioF2-like_GNAT_dom"/>
</dbReference>
<name>A0A1I3JKK2_9FLAO</name>
<gene>
    <name evidence="2" type="ORF">SAMN05443431_101450</name>
</gene>
<evidence type="ECO:0000313" key="2">
    <source>
        <dbReference type="EMBL" id="SFI60809.1"/>
    </source>
</evidence>
<dbReference type="Gene3D" id="3.40.630.30">
    <property type="match status" value="1"/>
</dbReference>
<sequence>MSWDGLPTRDVFLKTPFLRALEVSCPDNIETNYVAIFKDNNIAGIAIIQRVELYLDNVFRNTSDNALKRVTKSVIAKVVRGNTLIVGNLMHTGQHGLYFNPSVITQTTYLETVFKAIDSLSIQIKQDLDKTVRMVCFKDYFETDVLHTEAALFTANALYKVQVQPNMIFDIPQQWTTINDYTTALTKKYRSRYKTALKKASVITKRELNLEAIEAASDQIYGLYKTVSDNAKVNSFLLHDRHFFNLKKELNDQFKLFGYYLNDQLVGFYTLILNDTHLETYFLGYNSEYQYKHQLYLNMLYDMLSFGIVNKYTQIVYARTAMEIKSSVGAKPKTMHIYMKHTNTTFLNPLLKRIVNTLNPSINWEERHPFKT</sequence>
<dbReference type="GO" id="GO:0016740">
    <property type="term" value="F:transferase activity"/>
    <property type="evidence" value="ECO:0007669"/>
    <property type="project" value="UniProtKB-KW"/>
</dbReference>